<reference evidence="1" key="2">
    <citation type="submission" date="2024-05" db="EMBL/GenBank/DDBJ databases">
        <authorList>
            <person name="Matrishin C.B."/>
            <person name="Kauffman K.M."/>
        </authorList>
    </citation>
    <scope>NUCLEOTIDE SEQUENCE</scope>
</reference>
<evidence type="ECO:0000313" key="1">
    <source>
        <dbReference type="EMBL" id="DBA55004.1"/>
    </source>
</evidence>
<proteinExistence type="predicted"/>
<organism evidence="1">
    <name type="scientific">Porphyromonas phage phage008a_KCOM2797</name>
    <dbReference type="NCBI Taxonomy" id="3154099"/>
    <lineage>
        <taxon>Viruses</taxon>
    </lineage>
</organism>
<reference evidence="1" key="1">
    <citation type="journal article" date="2023" name="Microbiome">
        <title>Phages are unrecognized players in the ecology of the oral pathogen Porphyromonas gingivalis.</title>
        <authorList>
            <person name="Matrishin C.B."/>
            <person name="Haase E.M."/>
            <person name="Dewhirst F.E."/>
            <person name="Mark Welch J.L."/>
            <person name="Miranda-Sanchez F."/>
            <person name="Chen T."/>
            <person name="MacFarland D.C."/>
            <person name="Kauffman K.M."/>
        </authorList>
    </citation>
    <scope>NUCLEOTIDE SEQUENCE</scope>
</reference>
<protein>
    <submittedName>
        <fullName evidence="1">Acr candidate</fullName>
    </submittedName>
</protein>
<sequence length="42" mass="4823">MAQFKYKERHGVIVLVPDEAAQKETFESLKKLGYNNLKIVSV</sequence>
<accession>A0AAT9J844</accession>
<name>A0AAT9J844_9VIRU</name>
<dbReference type="EMBL" id="BK068090">
    <property type="protein sequence ID" value="DBA55004.1"/>
    <property type="molecule type" value="Genomic_DNA"/>
</dbReference>